<proteinExistence type="inferred from homology"/>
<evidence type="ECO:0000256" key="1">
    <source>
        <dbReference type="ARBA" id="ARBA00022729"/>
    </source>
</evidence>
<keyword evidence="1" id="KW-0732">Signal</keyword>
<keyword evidence="3" id="KW-0808">Transferase</keyword>
<evidence type="ECO:0000313" key="5">
    <source>
        <dbReference type="EMBL" id="ORY00245.1"/>
    </source>
</evidence>
<comment type="similarity">
    <text evidence="3">Belongs to the glycosyl hydrolase 72 family.</text>
</comment>
<gene>
    <name evidence="5" type="ORF">BCR34DRAFT_575978</name>
</gene>
<sequence>MLAESIGVMDALSWYTNLLGFLAGTGLAPQDVPYVKALLRDVREYMREKSYREKPAGWMGPGSVPFNVPDPEDTIDAKAGRDTVDAMR</sequence>
<dbReference type="EMBL" id="MCFA01000186">
    <property type="protein sequence ID" value="ORY00245.1"/>
    <property type="molecule type" value="Genomic_DNA"/>
</dbReference>
<feature type="compositionally biased region" description="Basic and acidic residues" evidence="4">
    <location>
        <begin position="75"/>
        <end position="88"/>
    </location>
</feature>
<accession>A0A1Y1YRQ7</accession>
<comment type="caution">
    <text evidence="5">The sequence shown here is derived from an EMBL/GenBank/DDBJ whole genome shotgun (WGS) entry which is preliminary data.</text>
</comment>
<dbReference type="OrthoDB" id="3796639at2759"/>
<keyword evidence="6" id="KW-1185">Reference proteome</keyword>
<protein>
    <recommendedName>
        <fullName evidence="3">1,3-beta-glucanosyltransferase</fullName>
        <ecNumber evidence="3">2.4.1.-</ecNumber>
    </recommendedName>
</protein>
<reference evidence="5 6" key="1">
    <citation type="submission" date="2016-07" db="EMBL/GenBank/DDBJ databases">
        <title>Pervasive Adenine N6-methylation of Active Genes in Fungi.</title>
        <authorList>
            <consortium name="DOE Joint Genome Institute"/>
            <person name="Mondo S.J."/>
            <person name="Dannebaum R.O."/>
            <person name="Kuo R.C."/>
            <person name="Labutti K."/>
            <person name="Haridas S."/>
            <person name="Kuo A."/>
            <person name="Salamov A."/>
            <person name="Ahrendt S.R."/>
            <person name="Lipzen A."/>
            <person name="Sullivan W."/>
            <person name="Andreopoulos W.B."/>
            <person name="Clum A."/>
            <person name="Lindquist E."/>
            <person name="Daum C."/>
            <person name="Ramamoorthy G.K."/>
            <person name="Gryganskyi A."/>
            <person name="Culley D."/>
            <person name="Magnuson J.K."/>
            <person name="James T.Y."/>
            <person name="O'Malley M.A."/>
            <person name="Stajich J.E."/>
            <person name="Spatafora J.W."/>
            <person name="Visel A."/>
            <person name="Grigoriev I.V."/>
        </authorList>
    </citation>
    <scope>NUCLEOTIDE SEQUENCE [LARGE SCALE GENOMIC DNA]</scope>
    <source>
        <strain evidence="5 6">CBS 115471</strain>
    </source>
</reference>
<dbReference type="GO" id="GO:0098552">
    <property type="term" value="C:side of membrane"/>
    <property type="evidence" value="ECO:0007669"/>
    <property type="project" value="UniProtKB-KW"/>
</dbReference>
<dbReference type="InterPro" id="IPR004886">
    <property type="entry name" value="Glucanosyltransferase"/>
</dbReference>
<evidence type="ECO:0000256" key="3">
    <source>
        <dbReference type="RuleBase" id="RU361209"/>
    </source>
</evidence>
<dbReference type="Proteomes" id="UP000193144">
    <property type="component" value="Unassembled WGS sequence"/>
</dbReference>
<keyword evidence="3" id="KW-0449">Lipoprotein</keyword>
<evidence type="ECO:0000313" key="6">
    <source>
        <dbReference type="Proteomes" id="UP000193144"/>
    </source>
</evidence>
<keyword evidence="3" id="KW-0336">GPI-anchor</keyword>
<keyword evidence="3" id="KW-0472">Membrane</keyword>
<dbReference type="Pfam" id="PF03198">
    <property type="entry name" value="Glyco_hydro_72"/>
    <property type="match status" value="1"/>
</dbReference>
<evidence type="ECO:0000256" key="4">
    <source>
        <dbReference type="SAM" id="MobiDB-lite"/>
    </source>
</evidence>
<name>A0A1Y1YRQ7_9PLEO</name>
<dbReference type="GO" id="GO:0005886">
    <property type="term" value="C:plasma membrane"/>
    <property type="evidence" value="ECO:0007669"/>
    <property type="project" value="UniProtKB-SubCell"/>
</dbReference>
<dbReference type="GO" id="GO:0016740">
    <property type="term" value="F:transferase activity"/>
    <property type="evidence" value="ECO:0007669"/>
    <property type="project" value="UniProtKB-KW"/>
</dbReference>
<keyword evidence="2" id="KW-0325">Glycoprotein</keyword>
<dbReference type="Gene3D" id="3.20.20.80">
    <property type="entry name" value="Glycosidases"/>
    <property type="match status" value="1"/>
</dbReference>
<evidence type="ECO:0000256" key="2">
    <source>
        <dbReference type="ARBA" id="ARBA00023180"/>
    </source>
</evidence>
<feature type="region of interest" description="Disordered" evidence="4">
    <location>
        <begin position="62"/>
        <end position="88"/>
    </location>
</feature>
<dbReference type="EC" id="2.4.1.-" evidence="3"/>
<comment type="function">
    <text evidence="3">Splits internally a 1,3-beta-glucan molecule and transfers the newly generated reducing end (the donor) to the non-reducing end of another 1,3-beta-glucan molecule (the acceptor) forming a 1,3-beta linkage, resulting in the elongation of 1,3-beta-glucan chains in the cell wall.</text>
</comment>
<organism evidence="5 6">
    <name type="scientific">Clohesyomyces aquaticus</name>
    <dbReference type="NCBI Taxonomy" id="1231657"/>
    <lineage>
        <taxon>Eukaryota</taxon>
        <taxon>Fungi</taxon>
        <taxon>Dikarya</taxon>
        <taxon>Ascomycota</taxon>
        <taxon>Pezizomycotina</taxon>
        <taxon>Dothideomycetes</taxon>
        <taxon>Pleosporomycetidae</taxon>
        <taxon>Pleosporales</taxon>
        <taxon>Lindgomycetaceae</taxon>
        <taxon>Clohesyomyces</taxon>
    </lineage>
</organism>
<comment type="subcellular location">
    <subcellularLocation>
        <location evidence="3">Cell membrane</location>
        <topology evidence="3">Lipid-anchor</topology>
        <topology evidence="3">GPI-anchor</topology>
    </subcellularLocation>
</comment>
<dbReference type="AlphaFoldDB" id="A0A1Y1YRQ7"/>